<sequence>MYNCSRAVHIKKSPAYEEKLYAGVNILSLLTVPPRQNILEHFVRFVPGLQNYRDFAPGRLRSFNFAKRL</sequence>
<dbReference type="AlphaFoldDB" id="A0A450T3J5"/>
<protein>
    <submittedName>
        <fullName evidence="1">Uncharacterized protein</fullName>
    </submittedName>
</protein>
<gene>
    <name evidence="1" type="ORF">BECKFW1821C_GA0114237_10019</name>
</gene>
<reference evidence="1" key="1">
    <citation type="submission" date="2019-02" db="EMBL/GenBank/DDBJ databases">
        <authorList>
            <person name="Gruber-Vodicka R. H."/>
            <person name="Seah K. B. B."/>
        </authorList>
    </citation>
    <scope>NUCLEOTIDE SEQUENCE</scope>
    <source>
        <strain evidence="1">BECK_BZ131</strain>
    </source>
</reference>
<dbReference type="EMBL" id="CAADFE010000001">
    <property type="protein sequence ID" value="VFJ61116.1"/>
    <property type="molecule type" value="Genomic_DNA"/>
</dbReference>
<accession>A0A450T3J5</accession>
<proteinExistence type="predicted"/>
<evidence type="ECO:0000313" key="1">
    <source>
        <dbReference type="EMBL" id="VFJ61116.1"/>
    </source>
</evidence>
<organism evidence="1">
    <name type="scientific">Candidatus Kentrum sp. FW</name>
    <dbReference type="NCBI Taxonomy" id="2126338"/>
    <lineage>
        <taxon>Bacteria</taxon>
        <taxon>Pseudomonadati</taxon>
        <taxon>Pseudomonadota</taxon>
        <taxon>Gammaproteobacteria</taxon>
        <taxon>Candidatus Kentrum</taxon>
    </lineage>
</organism>
<name>A0A450T3J5_9GAMM</name>